<sequence length="75" mass="8451">LSGEDFRTLRCQEGLSRPRSLLGSEGLEHAYPFRVGAELGLSLIERRGKGLSVWHGTNNCHTMKLFPRCILFPHT</sequence>
<feature type="non-terminal residue" evidence="1">
    <location>
        <position position="1"/>
    </location>
</feature>
<keyword evidence="2" id="KW-1185">Reference proteome</keyword>
<accession>A0A136IJ85</accession>
<name>A0A136IJ85_9PEZI</name>
<proteinExistence type="predicted"/>
<feature type="non-terminal residue" evidence="1">
    <location>
        <position position="75"/>
    </location>
</feature>
<organism evidence="1 2">
    <name type="scientific">Microdochium bolleyi</name>
    <dbReference type="NCBI Taxonomy" id="196109"/>
    <lineage>
        <taxon>Eukaryota</taxon>
        <taxon>Fungi</taxon>
        <taxon>Dikarya</taxon>
        <taxon>Ascomycota</taxon>
        <taxon>Pezizomycotina</taxon>
        <taxon>Sordariomycetes</taxon>
        <taxon>Xylariomycetidae</taxon>
        <taxon>Xylariales</taxon>
        <taxon>Microdochiaceae</taxon>
        <taxon>Microdochium</taxon>
    </lineage>
</organism>
<evidence type="ECO:0000313" key="1">
    <source>
        <dbReference type="EMBL" id="KXJ85047.1"/>
    </source>
</evidence>
<dbReference type="AlphaFoldDB" id="A0A136IJ85"/>
<protein>
    <submittedName>
        <fullName evidence="1">Uncharacterized protein</fullName>
    </submittedName>
</protein>
<dbReference type="InParanoid" id="A0A136IJ85"/>
<dbReference type="EMBL" id="KQ964300">
    <property type="protein sequence ID" value="KXJ85047.1"/>
    <property type="molecule type" value="Genomic_DNA"/>
</dbReference>
<gene>
    <name evidence="1" type="ORF">Micbo1qcDRAFT_169728</name>
</gene>
<evidence type="ECO:0000313" key="2">
    <source>
        <dbReference type="Proteomes" id="UP000070501"/>
    </source>
</evidence>
<dbReference type="Proteomes" id="UP000070501">
    <property type="component" value="Unassembled WGS sequence"/>
</dbReference>
<reference evidence="2" key="1">
    <citation type="submission" date="2016-02" db="EMBL/GenBank/DDBJ databases">
        <title>Draft genome sequence of Microdochium bolleyi, a fungal endophyte of beachgrass.</title>
        <authorList>
            <consortium name="DOE Joint Genome Institute"/>
            <person name="David A.S."/>
            <person name="May G."/>
            <person name="Haridas S."/>
            <person name="Lim J."/>
            <person name="Wang M."/>
            <person name="Labutti K."/>
            <person name="Lipzen A."/>
            <person name="Barry K."/>
            <person name="Grigoriev I.V."/>
        </authorList>
    </citation>
    <scope>NUCLEOTIDE SEQUENCE [LARGE SCALE GENOMIC DNA]</scope>
    <source>
        <strain evidence="2">J235TASD1</strain>
    </source>
</reference>